<dbReference type="OrthoDB" id="1490890at2"/>
<dbReference type="InterPro" id="IPR022720">
    <property type="entry name" value="Motility-assoc_prot_GldM_N"/>
</dbReference>
<evidence type="ECO:0000259" key="1">
    <source>
        <dbReference type="Pfam" id="PF12080"/>
    </source>
</evidence>
<evidence type="ECO:0000259" key="3">
    <source>
        <dbReference type="Pfam" id="PF21601"/>
    </source>
</evidence>
<evidence type="ECO:0000259" key="2">
    <source>
        <dbReference type="Pfam" id="PF12081"/>
    </source>
</evidence>
<dbReference type="Pfam" id="PF21601">
    <property type="entry name" value="GldM_2nd"/>
    <property type="match status" value="1"/>
</dbReference>
<gene>
    <name evidence="5" type="ORF">CJD36_015865</name>
</gene>
<dbReference type="Pfam" id="PF21602">
    <property type="entry name" value="GldM_3rd"/>
    <property type="match status" value="1"/>
</dbReference>
<dbReference type="Pfam" id="PF12080">
    <property type="entry name" value="GldM_4th"/>
    <property type="match status" value="1"/>
</dbReference>
<keyword evidence="6" id="KW-1185">Reference proteome</keyword>
<evidence type="ECO:0000313" key="6">
    <source>
        <dbReference type="Proteomes" id="UP000239872"/>
    </source>
</evidence>
<dbReference type="InterPro" id="IPR022719">
    <property type="entry name" value="Motility-assoc_prot_GldM_C"/>
</dbReference>
<protein>
    <submittedName>
        <fullName evidence="5">Gliding motility protein GldM</fullName>
    </submittedName>
</protein>
<feature type="domain" description="Gliding motility-associated protein GldM N-terminal" evidence="2">
    <location>
        <begin position="32"/>
        <end position="218"/>
    </location>
</feature>
<dbReference type="InterPro" id="IPR048405">
    <property type="entry name" value="GldM_Ig-like-1"/>
</dbReference>
<sequence length="514" mass="55537">MAGVNETPRQKMMGILYLVLLGLAATTVTEKVLQSFRNLTVGLEASTSNVQTSIDKAFASFAASTLKDDPTRAKPFWDKAQKVKAAVADLDKYITDTKAIFEKECGGFDESEGDYKQRDNVEISPNVMILHGRAKELKKKIAETKALILAQLDEKDRPGFKMALNADDPLKRKGELQKEWADTYFGDGIPLTAAFTALTKIEADLKTTESEAIKKILGDVTKTDLVLDQYAALAVPTTSSYVLVGQPYSAEVFLTAFSNSLNPDITVGGQKLNVTGGKGTYTVNTSHEGEFKWSATLHMKKADGSIGEWKTPEVSYRVAKPSAVVSPDKMNVFYIGLDNPVSVSAPGTPAEKLKVTMSAGSAKSAGTPGKFLVNVTTSGVVKVSIFGEDGSGKQVKLGESDFRCKRLPSPHAKFAGKGGGNVPRAQLTSADRIFAALEDFEFDTKFVIGHFKLYVQKPRMDPQILESSNMLLTAPMKAALTGATAGTKVYFDEIFATGPDGIKRPLEPIIFTVQ</sequence>
<name>A0A2S7STA3_9BACT</name>
<dbReference type="EMBL" id="PPSL01000004">
    <property type="protein sequence ID" value="PQJ10169.1"/>
    <property type="molecule type" value="Genomic_DNA"/>
</dbReference>
<evidence type="ECO:0000259" key="4">
    <source>
        <dbReference type="Pfam" id="PF21602"/>
    </source>
</evidence>
<accession>A0A2S7STA3</accession>
<dbReference type="InterPro" id="IPR019859">
    <property type="entry name" value="Motility-assoc_prot_GldM"/>
</dbReference>
<dbReference type="Proteomes" id="UP000239872">
    <property type="component" value="Unassembled WGS sequence"/>
</dbReference>
<proteinExistence type="predicted"/>
<feature type="domain" description="Gliding motility-associated protein GldM first immunoglobulin-like" evidence="3">
    <location>
        <begin position="223"/>
        <end position="320"/>
    </location>
</feature>
<dbReference type="RefSeq" id="WP_105040178.1">
    <property type="nucleotide sequence ID" value="NZ_PPSL01000004.1"/>
</dbReference>
<evidence type="ECO:0000313" key="5">
    <source>
        <dbReference type="EMBL" id="PQJ10169.1"/>
    </source>
</evidence>
<dbReference type="NCBIfam" id="TIGR03517">
    <property type="entry name" value="GldM_gliding"/>
    <property type="match status" value="1"/>
</dbReference>
<feature type="domain" description="Gliding motility-associated protein GldM C-terminal" evidence="1">
    <location>
        <begin position="408"/>
        <end position="514"/>
    </location>
</feature>
<comment type="caution">
    <text evidence="5">The sequence shown here is derived from an EMBL/GenBank/DDBJ whole genome shotgun (WGS) entry which is preliminary data.</text>
</comment>
<dbReference type="Pfam" id="PF12081">
    <property type="entry name" value="GldM_1st"/>
    <property type="match status" value="1"/>
</dbReference>
<organism evidence="5 6">
    <name type="scientific">Flavipsychrobacter stenotrophus</name>
    <dbReference type="NCBI Taxonomy" id="2077091"/>
    <lineage>
        <taxon>Bacteria</taxon>
        <taxon>Pseudomonadati</taxon>
        <taxon>Bacteroidota</taxon>
        <taxon>Chitinophagia</taxon>
        <taxon>Chitinophagales</taxon>
        <taxon>Chitinophagaceae</taxon>
        <taxon>Flavipsychrobacter</taxon>
    </lineage>
</organism>
<feature type="domain" description="Gliding motility-associated protein GldM second immunoglobulin-like" evidence="4">
    <location>
        <begin position="322"/>
        <end position="405"/>
    </location>
</feature>
<dbReference type="AlphaFoldDB" id="A0A2S7STA3"/>
<dbReference type="InterPro" id="IPR048406">
    <property type="entry name" value="GldM_Ig-like-2"/>
</dbReference>
<reference evidence="5 6" key="1">
    <citation type="submission" date="2018-01" db="EMBL/GenBank/DDBJ databases">
        <title>A novel member of the phylum Bacteroidetes isolated from glacier ice.</title>
        <authorList>
            <person name="Liu Q."/>
            <person name="Xin Y.-H."/>
        </authorList>
    </citation>
    <scope>NUCLEOTIDE SEQUENCE [LARGE SCALE GENOMIC DNA]</scope>
    <source>
        <strain evidence="5 6">RB1R16</strain>
    </source>
</reference>